<evidence type="ECO:0000256" key="9">
    <source>
        <dbReference type="ARBA" id="ARBA00023163"/>
    </source>
</evidence>
<evidence type="ECO:0000256" key="13">
    <source>
        <dbReference type="SAM" id="MobiDB-lite"/>
    </source>
</evidence>
<evidence type="ECO:0000256" key="8">
    <source>
        <dbReference type="ARBA" id="ARBA00023125"/>
    </source>
</evidence>
<dbReference type="Pfam" id="PF05485">
    <property type="entry name" value="THAP"/>
    <property type="match status" value="1"/>
</dbReference>
<keyword evidence="4 12" id="KW-0863">Zinc-finger</keyword>
<dbReference type="SUPFAM" id="SSF57716">
    <property type="entry name" value="Glucocorticoid receptor-like (DNA-binding domain)"/>
    <property type="match status" value="1"/>
</dbReference>
<name>A0A026WWU7_OOCBI</name>
<dbReference type="AlphaFoldDB" id="A0A026WWU7"/>
<evidence type="ECO:0000256" key="2">
    <source>
        <dbReference type="ARBA" id="ARBA00006177"/>
    </source>
</evidence>
<keyword evidence="9" id="KW-0804">Transcription</keyword>
<evidence type="ECO:0000256" key="11">
    <source>
        <dbReference type="ARBA" id="ARBA00023306"/>
    </source>
</evidence>
<reference evidence="15 16" key="1">
    <citation type="journal article" date="2014" name="Curr. Biol.">
        <title>The genome of the clonal raider ant Cerapachys biroi.</title>
        <authorList>
            <person name="Oxley P.R."/>
            <person name="Ji L."/>
            <person name="Fetter-Pruneda I."/>
            <person name="McKenzie S.K."/>
            <person name="Li C."/>
            <person name="Hu H."/>
            <person name="Zhang G."/>
            <person name="Kronauer D.J."/>
        </authorList>
    </citation>
    <scope>NUCLEOTIDE SEQUENCE [LARGE SCALE GENOMIC DNA]</scope>
</reference>
<evidence type="ECO:0000256" key="5">
    <source>
        <dbReference type="ARBA" id="ARBA00022833"/>
    </source>
</evidence>
<organism evidence="15 16">
    <name type="scientific">Ooceraea biroi</name>
    <name type="common">Clonal raider ant</name>
    <name type="synonym">Cerapachys biroi</name>
    <dbReference type="NCBI Taxonomy" id="2015173"/>
    <lineage>
        <taxon>Eukaryota</taxon>
        <taxon>Metazoa</taxon>
        <taxon>Ecdysozoa</taxon>
        <taxon>Arthropoda</taxon>
        <taxon>Hexapoda</taxon>
        <taxon>Insecta</taxon>
        <taxon>Pterygota</taxon>
        <taxon>Neoptera</taxon>
        <taxon>Endopterygota</taxon>
        <taxon>Hymenoptera</taxon>
        <taxon>Apocrita</taxon>
        <taxon>Aculeata</taxon>
        <taxon>Formicoidea</taxon>
        <taxon>Formicidae</taxon>
        <taxon>Dorylinae</taxon>
        <taxon>Ooceraea</taxon>
    </lineage>
</organism>
<keyword evidence="6" id="KW-0805">Transcription regulation</keyword>
<protein>
    <recommendedName>
        <fullName evidence="14">THAP-type domain-containing protein</fullName>
    </recommendedName>
</protein>
<keyword evidence="8 12" id="KW-0238">DNA-binding</keyword>
<evidence type="ECO:0000313" key="16">
    <source>
        <dbReference type="Proteomes" id="UP000053097"/>
    </source>
</evidence>
<evidence type="ECO:0000256" key="6">
    <source>
        <dbReference type="ARBA" id="ARBA00023015"/>
    </source>
</evidence>
<keyword evidence="7" id="KW-0175">Coiled coil</keyword>
<dbReference type="InterPro" id="IPR026516">
    <property type="entry name" value="THAP1/10"/>
</dbReference>
<dbReference type="SMART" id="SM00692">
    <property type="entry name" value="DM3"/>
    <property type="match status" value="1"/>
</dbReference>
<evidence type="ECO:0000256" key="7">
    <source>
        <dbReference type="ARBA" id="ARBA00023054"/>
    </source>
</evidence>
<feature type="domain" description="THAP-type" evidence="14">
    <location>
        <begin position="1"/>
        <end position="82"/>
    </location>
</feature>
<dbReference type="OrthoDB" id="7551716at2759"/>
<dbReference type="PANTHER" id="PTHR46600:SF1">
    <property type="entry name" value="THAP DOMAIN-CONTAINING PROTEIN 1"/>
    <property type="match status" value="1"/>
</dbReference>
<gene>
    <name evidence="15" type="ORF">X777_14576</name>
</gene>
<evidence type="ECO:0000313" key="15">
    <source>
        <dbReference type="EMBL" id="EZA60550.1"/>
    </source>
</evidence>
<sequence>MVRVCVASGCSTKENEGKLLLRFPKNPERRCQWIELVQKTKPGWRIKTNSCLCELHFDTSSWEEIRVDGTRKLKESALPNVFQRSSPCMNVETDHTYVQTTKQQYLLSEVHFDDGQYEQARQDERKLLRSCVISTLLQKRKIKKEKEEKAKKAKYSNDVEDLESRNYTEITNSEVIHTGPTNSVTYTETSNTRTTNEDISRDTTNTMSEKEQIKHLQITLRKTLRQCSELKRKLQQRNVILEKIFADDQINLILNNTQRGASWSTETLDKALKLYVACGSKGYEEICQQNLPYPSIRTIQHHIRGFKSKPGTNVEL</sequence>
<dbReference type="GO" id="GO:0043565">
    <property type="term" value="F:sequence-specific DNA binding"/>
    <property type="evidence" value="ECO:0007669"/>
    <property type="project" value="InterPro"/>
</dbReference>
<evidence type="ECO:0000256" key="1">
    <source>
        <dbReference type="ARBA" id="ARBA00004642"/>
    </source>
</evidence>
<dbReference type="InterPro" id="IPR006612">
    <property type="entry name" value="THAP_Znf"/>
</dbReference>
<dbReference type="SMART" id="SM00980">
    <property type="entry name" value="THAP"/>
    <property type="match status" value="1"/>
</dbReference>
<dbReference type="InterPro" id="IPR038441">
    <property type="entry name" value="THAP_Znf_sf"/>
</dbReference>
<evidence type="ECO:0000256" key="10">
    <source>
        <dbReference type="ARBA" id="ARBA00023242"/>
    </source>
</evidence>
<dbReference type="EMBL" id="KK107077">
    <property type="protein sequence ID" value="EZA60550.1"/>
    <property type="molecule type" value="Genomic_DNA"/>
</dbReference>
<proteinExistence type="inferred from homology"/>
<dbReference type="OMA" id="GYARRQP"/>
<dbReference type="PANTHER" id="PTHR46600">
    <property type="entry name" value="THAP DOMAIN-CONTAINING"/>
    <property type="match status" value="1"/>
</dbReference>
<evidence type="ECO:0000256" key="12">
    <source>
        <dbReference type="PROSITE-ProRule" id="PRU00309"/>
    </source>
</evidence>
<keyword evidence="3" id="KW-0479">Metal-binding</keyword>
<feature type="region of interest" description="Disordered" evidence="13">
    <location>
        <begin position="178"/>
        <end position="210"/>
    </location>
</feature>
<dbReference type="Proteomes" id="UP000053097">
    <property type="component" value="Unassembled WGS sequence"/>
</dbReference>
<keyword evidence="10" id="KW-0539">Nucleus</keyword>
<evidence type="ECO:0000259" key="14">
    <source>
        <dbReference type="PROSITE" id="PS50950"/>
    </source>
</evidence>
<keyword evidence="11" id="KW-0131">Cell cycle</keyword>
<keyword evidence="5" id="KW-0862">Zinc</keyword>
<comment type="similarity">
    <text evidence="2">Belongs to the THAP1 family.</text>
</comment>
<dbReference type="GO" id="GO:0008270">
    <property type="term" value="F:zinc ion binding"/>
    <property type="evidence" value="ECO:0007669"/>
    <property type="project" value="UniProtKB-KW"/>
</dbReference>
<feature type="compositionally biased region" description="Low complexity" evidence="13">
    <location>
        <begin position="185"/>
        <end position="194"/>
    </location>
</feature>
<accession>A0A026WWU7</accession>
<dbReference type="PROSITE" id="PS50950">
    <property type="entry name" value="ZF_THAP"/>
    <property type="match status" value="1"/>
</dbReference>
<keyword evidence="16" id="KW-1185">Reference proteome</keyword>
<evidence type="ECO:0000256" key="4">
    <source>
        <dbReference type="ARBA" id="ARBA00022771"/>
    </source>
</evidence>
<dbReference type="GO" id="GO:0005654">
    <property type="term" value="C:nucleoplasm"/>
    <property type="evidence" value="ECO:0007669"/>
    <property type="project" value="UniProtKB-SubCell"/>
</dbReference>
<comment type="subcellular location">
    <subcellularLocation>
        <location evidence="1">Nucleus</location>
        <location evidence="1">Nucleoplasm</location>
    </subcellularLocation>
</comment>
<dbReference type="Gene3D" id="6.20.210.20">
    <property type="entry name" value="THAP domain"/>
    <property type="match status" value="1"/>
</dbReference>
<evidence type="ECO:0000256" key="3">
    <source>
        <dbReference type="ARBA" id="ARBA00022723"/>
    </source>
</evidence>